<dbReference type="EMBL" id="JAHHGM010000002">
    <property type="protein sequence ID" value="MBT2987852.1"/>
    <property type="molecule type" value="Genomic_DNA"/>
</dbReference>
<gene>
    <name evidence="2" type="ORF">KME65_02715</name>
</gene>
<feature type="transmembrane region" description="Helical" evidence="1">
    <location>
        <begin position="332"/>
        <end position="353"/>
    </location>
</feature>
<dbReference type="Proteomes" id="UP000770889">
    <property type="component" value="Unassembled WGS sequence"/>
</dbReference>
<proteinExistence type="predicted"/>
<sequence length="494" mass="56052">MNLARIAVKLRQRQAWESIDLGFAMARKWYLSLWLLWLCSALPVMVVLALLPLPLWLAGLLLWWLKPLYEPPLLFWLSRRLFAEDSTIKSVFRGWLRIVLPQLLANLTWRRLNPSRSFVMPVVVLEGLKGRRRSNRIGVLSRGVHAAGWLTLVGLAFEVVLELGFIVLVIGLIPQELMWIDWQSYFIDPDPLTEWVHQGCALLAMSCIAPFYVSGGFALYLNRRSQLEAWDLEIGLRNMAQRHHRIQRLGAASLFVAAVLLVAAVLPQPAEALQLDPQESRQLIDEVLADEVFGRYREFGYWKPIGDESDEVEHNWLLEWLEQVLGGFTRNIAFYAELVVWLAAGVILAYLLYWFMQNRTLLPGAAKRQREGNRQIPSQIAGLDLRPETLPADPAAEAASLIEQGDYRGGFGLLYRAALSVLIHDHSIAIAEGATEGECLLSVRGVMPDESMRFFSRLTGVWQQTAYGHIQPAKEEALDLCREWPGYFGVSGEE</sequence>
<feature type="transmembrane region" description="Helical" evidence="1">
    <location>
        <begin position="149"/>
        <end position="175"/>
    </location>
</feature>
<accession>A0A944MAJ8</accession>
<keyword evidence="1" id="KW-0472">Membrane</keyword>
<organism evidence="2 3">
    <name type="scientific">Candidatus Thiodiazotropha taylori</name>
    <dbReference type="NCBI Taxonomy" id="2792791"/>
    <lineage>
        <taxon>Bacteria</taxon>
        <taxon>Pseudomonadati</taxon>
        <taxon>Pseudomonadota</taxon>
        <taxon>Gammaproteobacteria</taxon>
        <taxon>Chromatiales</taxon>
        <taxon>Sedimenticolaceae</taxon>
        <taxon>Candidatus Thiodiazotropha</taxon>
    </lineage>
</organism>
<feature type="transmembrane region" description="Helical" evidence="1">
    <location>
        <begin position="249"/>
        <end position="266"/>
    </location>
</feature>
<name>A0A944MAJ8_9GAMM</name>
<evidence type="ECO:0000313" key="2">
    <source>
        <dbReference type="EMBL" id="MBT2987852.1"/>
    </source>
</evidence>
<feature type="transmembrane region" description="Helical" evidence="1">
    <location>
        <begin position="34"/>
        <end position="65"/>
    </location>
</feature>
<evidence type="ECO:0000313" key="3">
    <source>
        <dbReference type="Proteomes" id="UP000770889"/>
    </source>
</evidence>
<reference evidence="2 3" key="1">
    <citation type="submission" date="2021-05" db="EMBL/GenBank/DDBJ databases">
        <title>Genetic and Functional Diversity in Clade A Lucinid endosymbionts from the Bahamas.</title>
        <authorList>
            <person name="Giani N.M."/>
            <person name="Engel A.S."/>
            <person name="Campbell B.J."/>
        </authorList>
    </citation>
    <scope>NUCLEOTIDE SEQUENCE [LARGE SCALE GENOMIC DNA]</scope>
    <source>
        <strain evidence="2">LUC16012Gg_MoonRockCtena</strain>
    </source>
</reference>
<comment type="caution">
    <text evidence="2">The sequence shown here is derived from an EMBL/GenBank/DDBJ whole genome shotgun (WGS) entry which is preliminary data.</text>
</comment>
<feature type="transmembrane region" description="Helical" evidence="1">
    <location>
        <begin position="195"/>
        <end position="221"/>
    </location>
</feature>
<protein>
    <submittedName>
        <fullName evidence="2">DUF4129 domain-containing protein</fullName>
    </submittedName>
</protein>
<keyword evidence="1" id="KW-0812">Transmembrane</keyword>
<evidence type="ECO:0000256" key="1">
    <source>
        <dbReference type="SAM" id="Phobius"/>
    </source>
</evidence>
<dbReference type="AlphaFoldDB" id="A0A944MAJ8"/>
<keyword evidence="1" id="KW-1133">Transmembrane helix</keyword>